<accession>A0A6N2RQ34</accession>
<sequence length="119" mass="13717">MKQKAMYTEMQPDVRYTRVSESRSDVIVNKYIGEEEMIVDPETGVKQIMYAYTTNIFSVDPNTVTETDVKLNPDFYLDYEEEKEKDLTEKVAMLEEANMELTATIDNILTDVIPSLMGI</sequence>
<evidence type="ECO:0000256" key="1">
    <source>
        <dbReference type="SAM" id="Coils"/>
    </source>
</evidence>
<protein>
    <submittedName>
        <fullName evidence="2">Uncharacterized protein</fullName>
    </submittedName>
</protein>
<proteinExistence type="predicted"/>
<keyword evidence="1" id="KW-0175">Coiled coil</keyword>
<dbReference type="EMBL" id="CACRST010000009">
    <property type="protein sequence ID" value="VYS82578.1"/>
    <property type="molecule type" value="Genomic_DNA"/>
</dbReference>
<feature type="coiled-coil region" evidence="1">
    <location>
        <begin position="77"/>
        <end position="104"/>
    </location>
</feature>
<evidence type="ECO:0000313" key="2">
    <source>
        <dbReference type="EMBL" id="VYS82578.1"/>
    </source>
</evidence>
<reference evidence="2" key="1">
    <citation type="submission" date="2019-11" db="EMBL/GenBank/DDBJ databases">
        <authorList>
            <person name="Feng L."/>
        </authorList>
    </citation>
    <scope>NUCLEOTIDE SEQUENCE</scope>
    <source>
        <strain evidence="2">BgluceraseaLFYP119</strain>
    </source>
</reference>
<gene>
    <name evidence="2" type="ORF">BGLFYP119_00737</name>
</gene>
<dbReference type="AlphaFoldDB" id="A0A6N2RQ34"/>
<organism evidence="2">
    <name type="scientific">Blautia glucerasea</name>
    <dbReference type="NCBI Taxonomy" id="536633"/>
    <lineage>
        <taxon>Bacteria</taxon>
        <taxon>Bacillati</taxon>
        <taxon>Bacillota</taxon>
        <taxon>Clostridia</taxon>
        <taxon>Lachnospirales</taxon>
        <taxon>Lachnospiraceae</taxon>
        <taxon>Blautia</taxon>
    </lineage>
</organism>
<dbReference type="RefSeq" id="WP_156352853.1">
    <property type="nucleotide sequence ID" value="NZ_CACRST010000009.1"/>
</dbReference>
<name>A0A6N2RQ34_9FIRM</name>